<name>A0A8S4R0C1_9NEOP</name>
<keyword evidence="2" id="KW-0812">Transmembrane</keyword>
<keyword evidence="2" id="KW-0472">Membrane</keyword>
<dbReference type="PANTHER" id="PTHR11161:SF0">
    <property type="entry name" value="O-ACYLTRANSFERASE LIKE PROTEIN"/>
    <property type="match status" value="1"/>
</dbReference>
<dbReference type="PANTHER" id="PTHR11161">
    <property type="entry name" value="O-ACYLTRANSFERASE"/>
    <property type="match status" value="1"/>
</dbReference>
<organism evidence="3 4">
    <name type="scientific">Pararge aegeria aegeria</name>
    <dbReference type="NCBI Taxonomy" id="348720"/>
    <lineage>
        <taxon>Eukaryota</taxon>
        <taxon>Metazoa</taxon>
        <taxon>Ecdysozoa</taxon>
        <taxon>Arthropoda</taxon>
        <taxon>Hexapoda</taxon>
        <taxon>Insecta</taxon>
        <taxon>Pterygota</taxon>
        <taxon>Neoptera</taxon>
        <taxon>Endopterygota</taxon>
        <taxon>Lepidoptera</taxon>
        <taxon>Glossata</taxon>
        <taxon>Ditrysia</taxon>
        <taxon>Papilionoidea</taxon>
        <taxon>Nymphalidae</taxon>
        <taxon>Satyrinae</taxon>
        <taxon>Satyrini</taxon>
        <taxon>Parargina</taxon>
        <taxon>Pararge</taxon>
    </lineage>
</organism>
<dbReference type="InterPro" id="IPR052728">
    <property type="entry name" value="O2_lipid_transport_reg"/>
</dbReference>
<feature type="transmembrane region" description="Helical" evidence="2">
    <location>
        <begin position="12"/>
        <end position="33"/>
    </location>
</feature>
<comment type="caution">
    <text evidence="3">The sequence shown here is derived from an EMBL/GenBank/DDBJ whole genome shotgun (WGS) entry which is preliminary data.</text>
</comment>
<feature type="region of interest" description="Disordered" evidence="1">
    <location>
        <begin position="76"/>
        <end position="104"/>
    </location>
</feature>
<feature type="compositionally biased region" description="Basic and acidic residues" evidence="1">
    <location>
        <begin position="84"/>
        <end position="104"/>
    </location>
</feature>
<dbReference type="OrthoDB" id="118951at2759"/>
<keyword evidence="2" id="KW-1133">Transmembrane helix</keyword>
<keyword evidence="4" id="KW-1185">Reference proteome</keyword>
<accession>A0A8S4R0C1</accession>
<protein>
    <submittedName>
        <fullName evidence="3">Jg19854 protein</fullName>
    </submittedName>
</protein>
<dbReference type="AlphaFoldDB" id="A0A8S4R0C1"/>
<dbReference type="Proteomes" id="UP000838756">
    <property type="component" value="Unassembled WGS sequence"/>
</dbReference>
<evidence type="ECO:0000256" key="1">
    <source>
        <dbReference type="SAM" id="MobiDB-lite"/>
    </source>
</evidence>
<proteinExistence type="predicted"/>
<evidence type="ECO:0000313" key="4">
    <source>
        <dbReference type="Proteomes" id="UP000838756"/>
    </source>
</evidence>
<evidence type="ECO:0000256" key="2">
    <source>
        <dbReference type="SAM" id="Phobius"/>
    </source>
</evidence>
<gene>
    <name evidence="3" type="primary">jg19854</name>
    <name evidence="3" type="ORF">PAEG_LOCUS8560</name>
</gene>
<sequence>MWKLPARLSYAMYLTHYPIMMVANGSMVSTYFFTDGNTIYRAMGDLAFTTVAAFVLSITIDAPFSTIQKLLLGEGGKKKPQKNAKVESQNDKIEDNATDEKSTL</sequence>
<dbReference type="EMBL" id="CAKXAJ010024676">
    <property type="protein sequence ID" value="CAH2229073.1"/>
    <property type="molecule type" value="Genomic_DNA"/>
</dbReference>
<feature type="transmembrane region" description="Helical" evidence="2">
    <location>
        <begin position="39"/>
        <end position="60"/>
    </location>
</feature>
<evidence type="ECO:0000313" key="3">
    <source>
        <dbReference type="EMBL" id="CAH2229073.1"/>
    </source>
</evidence>
<reference evidence="3" key="1">
    <citation type="submission" date="2022-03" db="EMBL/GenBank/DDBJ databases">
        <authorList>
            <person name="Lindestad O."/>
        </authorList>
    </citation>
    <scope>NUCLEOTIDE SEQUENCE</scope>
</reference>